<dbReference type="STRING" id="1697053.AKN87_08330"/>
<dbReference type="SUPFAM" id="SSF50486">
    <property type="entry name" value="FMT C-terminal domain-like"/>
    <property type="match status" value="1"/>
</dbReference>
<dbReference type="RefSeq" id="WP_053100689.1">
    <property type="nucleotide sequence ID" value="NZ_CP012365.1"/>
</dbReference>
<dbReference type="HAMAP" id="MF_00182">
    <property type="entry name" value="Formyl_trans"/>
    <property type="match status" value="1"/>
</dbReference>
<dbReference type="EMBL" id="CP012365">
    <property type="protein sequence ID" value="AKX59512.1"/>
    <property type="molecule type" value="Genomic_DNA"/>
</dbReference>
<keyword evidence="6 8" id="KW-0648">Protein biosynthesis</keyword>
<evidence type="ECO:0000256" key="2">
    <source>
        <dbReference type="ARBA" id="ARBA00010699"/>
    </source>
</evidence>
<evidence type="ECO:0000259" key="10">
    <source>
        <dbReference type="Pfam" id="PF02911"/>
    </source>
</evidence>
<dbReference type="CDD" id="cd08646">
    <property type="entry name" value="FMT_core_Met-tRNA-FMT_N"/>
    <property type="match status" value="1"/>
</dbReference>
<dbReference type="InterPro" id="IPR041711">
    <property type="entry name" value="Met-tRNA-FMT_N"/>
</dbReference>
<evidence type="ECO:0000256" key="1">
    <source>
        <dbReference type="ARBA" id="ARBA00002606"/>
    </source>
</evidence>
<dbReference type="GO" id="GO:0005829">
    <property type="term" value="C:cytosol"/>
    <property type="evidence" value="ECO:0007669"/>
    <property type="project" value="TreeGrafter"/>
</dbReference>
<evidence type="ECO:0000259" key="9">
    <source>
        <dbReference type="Pfam" id="PF00551"/>
    </source>
</evidence>
<dbReference type="GO" id="GO:0004479">
    <property type="term" value="F:methionyl-tRNA formyltransferase activity"/>
    <property type="evidence" value="ECO:0007669"/>
    <property type="project" value="UniProtKB-UniRule"/>
</dbReference>
<protein>
    <recommendedName>
        <fullName evidence="4 8">Methionyl-tRNA formyltransferase</fullName>
        <ecNumber evidence="3 8">2.1.2.9</ecNumber>
    </recommendedName>
</protein>
<dbReference type="AlphaFoldDB" id="A0A0K1XEB4"/>
<dbReference type="InterPro" id="IPR011034">
    <property type="entry name" value="Formyl_transferase-like_C_sf"/>
</dbReference>
<dbReference type="Pfam" id="PF00551">
    <property type="entry name" value="Formyl_trans_N"/>
    <property type="match status" value="1"/>
</dbReference>
<dbReference type="SUPFAM" id="SSF53328">
    <property type="entry name" value="Formyltransferase"/>
    <property type="match status" value="1"/>
</dbReference>
<dbReference type="PANTHER" id="PTHR11138">
    <property type="entry name" value="METHIONYL-TRNA FORMYLTRANSFERASE"/>
    <property type="match status" value="1"/>
</dbReference>
<evidence type="ECO:0000256" key="8">
    <source>
        <dbReference type="HAMAP-Rule" id="MF_00182"/>
    </source>
</evidence>
<accession>A0A0K1XEB4</accession>
<dbReference type="InterPro" id="IPR037022">
    <property type="entry name" value="Formyl_trans_C_sf"/>
</dbReference>
<comment type="function">
    <text evidence="1 8">Attaches a formyl group to the free amino group of methionyl-tRNA(fMet). The formyl group appears to play a dual role in the initiator identity of N-formylmethionyl-tRNA by promoting its recognition by IF2 and preventing the misappropriation of this tRNA by the elongation apparatus.</text>
</comment>
<reference evidence="11 12" key="1">
    <citation type="journal article" date="2015" name="Genome Announc.">
        <title>Genome Sequences of Oblitimonas alkaliphila gen. nov. sp. nov. (Proposed), a Novel Bacterium of the Pseudomonadaceae Family.</title>
        <authorList>
            <person name="Lauer A.C."/>
            <person name="Nicholson A.C."/>
            <person name="Humrighouse B.W."/>
            <person name="Emery B."/>
            <person name="Drobish A."/>
            <person name="Juieng P."/>
            <person name="Loparev V."/>
            <person name="McQuiston J.R."/>
        </authorList>
    </citation>
    <scope>NUCLEOTIDE SEQUENCE [LARGE SCALE GENOMIC DNA]</scope>
    <source>
        <strain evidence="11 12">E5571</strain>
    </source>
</reference>
<evidence type="ECO:0000313" key="11">
    <source>
        <dbReference type="EMBL" id="AKX59512.1"/>
    </source>
</evidence>
<dbReference type="CDD" id="cd08704">
    <property type="entry name" value="Met_tRNA_FMT_C"/>
    <property type="match status" value="1"/>
</dbReference>
<dbReference type="InterPro" id="IPR005793">
    <property type="entry name" value="Formyl_trans_C"/>
</dbReference>
<evidence type="ECO:0000313" key="12">
    <source>
        <dbReference type="Proteomes" id="UP000063953"/>
    </source>
</evidence>
<dbReference type="InterPro" id="IPR002376">
    <property type="entry name" value="Formyl_transf_N"/>
</dbReference>
<feature type="domain" description="Formyl transferase N-terminal" evidence="9">
    <location>
        <begin position="6"/>
        <end position="185"/>
    </location>
</feature>
<dbReference type="InterPro" id="IPR036477">
    <property type="entry name" value="Formyl_transf_N_sf"/>
</dbReference>
<dbReference type="Gene3D" id="3.10.25.10">
    <property type="entry name" value="Formyl transferase, C-terminal domain"/>
    <property type="match status" value="1"/>
</dbReference>
<evidence type="ECO:0000256" key="3">
    <source>
        <dbReference type="ARBA" id="ARBA00012261"/>
    </source>
</evidence>
<keyword evidence="12" id="KW-1185">Reference proteome</keyword>
<evidence type="ECO:0000256" key="7">
    <source>
        <dbReference type="ARBA" id="ARBA00048558"/>
    </source>
</evidence>
<dbReference type="Pfam" id="PF02911">
    <property type="entry name" value="Formyl_trans_C"/>
    <property type="match status" value="1"/>
</dbReference>
<dbReference type="PANTHER" id="PTHR11138:SF5">
    <property type="entry name" value="METHIONYL-TRNA FORMYLTRANSFERASE, MITOCHONDRIAL"/>
    <property type="match status" value="1"/>
</dbReference>
<dbReference type="Proteomes" id="UP000063953">
    <property type="component" value="Chromosome"/>
</dbReference>
<gene>
    <name evidence="8 11" type="primary">fmt</name>
    <name evidence="11" type="ORF">AKN88_05870</name>
</gene>
<dbReference type="InterPro" id="IPR005794">
    <property type="entry name" value="Fmt"/>
</dbReference>
<feature type="domain" description="Formyl transferase C-terminal" evidence="10">
    <location>
        <begin position="208"/>
        <end position="306"/>
    </location>
</feature>
<evidence type="ECO:0000256" key="4">
    <source>
        <dbReference type="ARBA" id="ARBA00016014"/>
    </source>
</evidence>
<organism evidence="11 12">
    <name type="scientific">Thiopseudomonas alkaliphila</name>
    <dbReference type="NCBI Taxonomy" id="1697053"/>
    <lineage>
        <taxon>Bacteria</taxon>
        <taxon>Pseudomonadati</taxon>
        <taxon>Pseudomonadota</taxon>
        <taxon>Gammaproteobacteria</taxon>
        <taxon>Pseudomonadales</taxon>
        <taxon>Pseudomonadaceae</taxon>
        <taxon>Thiopseudomonas</taxon>
    </lineage>
</organism>
<proteinExistence type="inferred from homology"/>
<sequence length="318" mass="33926">MSKSLRIVFAGTPEFAASHLQAILQQGVHEVIGVYSQPDRPAGRGQKLVASPVKQLALAHNIPVFQPLTLRDAAAQAELAELKPDLMVVVAYGLILPQAVLDMPRLGCINSHASLLPRWRGAAPIQRAIEAGDDVTGVTVMQMEAGLDTGPMLHKVSTAITAQDTGGSLHDRLAELGSAAVLEVLQQLAEGIMQAEKQDDSLANYAHKLSKAEAKLNWQQSAIKLDQQIRAFNPWPVSHSQLNGQVIKVHAAEPVLENNTSAAPGTILAAEREGLVVACGEGALRLTRIQLPNARAMSVADVLNSKQELFPVGAVFDL</sequence>
<evidence type="ECO:0000256" key="6">
    <source>
        <dbReference type="ARBA" id="ARBA00022917"/>
    </source>
</evidence>
<dbReference type="PATRIC" id="fig|1698449.3.peg.1179"/>
<evidence type="ECO:0000256" key="5">
    <source>
        <dbReference type="ARBA" id="ARBA00022679"/>
    </source>
</evidence>
<dbReference type="FunFam" id="3.40.50.170:FF:000003">
    <property type="entry name" value="Methionyl-tRNA formyltransferase"/>
    <property type="match status" value="1"/>
</dbReference>
<dbReference type="EC" id="2.1.2.9" evidence="3 8"/>
<feature type="binding site" evidence="8">
    <location>
        <begin position="114"/>
        <end position="117"/>
    </location>
    <ligand>
        <name>(6S)-5,6,7,8-tetrahydrofolate</name>
        <dbReference type="ChEBI" id="CHEBI:57453"/>
    </ligand>
</feature>
<comment type="similarity">
    <text evidence="2 8">Belongs to the Fmt family.</text>
</comment>
<name>A0A0K1XEB4_9GAMM</name>
<dbReference type="NCBIfam" id="TIGR00460">
    <property type="entry name" value="fmt"/>
    <property type="match status" value="1"/>
</dbReference>
<dbReference type="Gene3D" id="3.40.50.170">
    <property type="entry name" value="Formyl transferase, N-terminal domain"/>
    <property type="match status" value="1"/>
</dbReference>
<keyword evidence="5 8" id="KW-0808">Transferase</keyword>
<comment type="catalytic activity">
    <reaction evidence="7 8">
        <text>L-methionyl-tRNA(fMet) + (6R)-10-formyltetrahydrofolate = N-formyl-L-methionyl-tRNA(fMet) + (6S)-5,6,7,8-tetrahydrofolate + H(+)</text>
        <dbReference type="Rhea" id="RHEA:24380"/>
        <dbReference type="Rhea" id="RHEA-COMP:9952"/>
        <dbReference type="Rhea" id="RHEA-COMP:9953"/>
        <dbReference type="ChEBI" id="CHEBI:15378"/>
        <dbReference type="ChEBI" id="CHEBI:57453"/>
        <dbReference type="ChEBI" id="CHEBI:78530"/>
        <dbReference type="ChEBI" id="CHEBI:78844"/>
        <dbReference type="ChEBI" id="CHEBI:195366"/>
        <dbReference type="EC" id="2.1.2.9"/>
    </reaction>
</comment>
<dbReference type="InterPro" id="IPR044135">
    <property type="entry name" value="Met-tRNA-FMT_C"/>
</dbReference>
<dbReference type="PROSITE" id="PS00373">
    <property type="entry name" value="GART"/>
    <property type="match status" value="1"/>
</dbReference>
<dbReference type="InterPro" id="IPR001555">
    <property type="entry name" value="GART_AS"/>
</dbReference>